<dbReference type="AlphaFoldDB" id="A0A0L7M9F7"/>
<dbReference type="EMBL" id="GG702463">
    <property type="protein sequence ID" value="KOB89456.1"/>
    <property type="molecule type" value="Genomic_DNA"/>
</dbReference>
<proteinExistence type="predicted"/>
<reference evidence="2" key="1">
    <citation type="submission" date="2006-09" db="EMBL/GenBank/DDBJ databases">
        <title>Annotation of Plasmodium falciparum Dd2.</title>
        <authorList>
            <consortium name="The Broad Institute Genome Sequencing Platform"/>
            <person name="Volkman S.K."/>
            <person name="Neafsey D.E."/>
            <person name="Dash A.P."/>
            <person name="Chitnis C.E."/>
            <person name="Hartl D.L."/>
            <person name="Young S.K."/>
            <person name="Zeng Q."/>
            <person name="Koehrsen M."/>
            <person name="Alvarado L."/>
            <person name="Berlin A."/>
            <person name="Borenstein D."/>
            <person name="Chapman S.B."/>
            <person name="Chen Z."/>
            <person name="Engels R."/>
            <person name="Freedman E."/>
            <person name="Gellesch M."/>
            <person name="Goldberg J."/>
            <person name="Griggs A."/>
            <person name="Gujja S."/>
            <person name="Heilman E.R."/>
            <person name="Heiman D.I."/>
            <person name="Howarth C."/>
            <person name="Jen D."/>
            <person name="Larson L."/>
            <person name="Mehta T."/>
            <person name="Neiman D."/>
            <person name="Park D."/>
            <person name="Pearson M."/>
            <person name="Roberts A."/>
            <person name="Saif S."/>
            <person name="Shea T."/>
            <person name="Shenoy N."/>
            <person name="Sisk P."/>
            <person name="Stolte C."/>
            <person name="Sykes S."/>
            <person name="Walk T."/>
            <person name="White J."/>
            <person name="Yandava C."/>
            <person name="Haas B."/>
            <person name="Henn M.R."/>
            <person name="Nusbaum C."/>
            <person name="Birren B."/>
        </authorList>
    </citation>
    <scope>NUCLEOTIDE SEQUENCE [LARGE SCALE GENOMIC DNA]</scope>
</reference>
<dbReference type="Proteomes" id="UP000054282">
    <property type="component" value="Unassembled WGS sequence"/>
</dbReference>
<reference evidence="2" key="2">
    <citation type="submission" date="2006-09" db="EMBL/GenBank/DDBJ databases">
        <title>The genome sequence of Plasmodium falciparum Dd2.</title>
        <authorList>
            <consortium name="The Broad Institute Genome Sequencing Platform"/>
            <person name="Birren B."/>
            <person name="Lander E."/>
            <person name="Galagan J."/>
            <person name="Nusbaum C."/>
            <person name="Devon K."/>
            <person name="Henn M."/>
            <person name="Jaffe D."/>
            <person name="Butler J."/>
            <person name="Alvarez P."/>
            <person name="Gnerre S."/>
            <person name="Grabherr M."/>
            <person name="Kleber M."/>
            <person name="Mauceli E."/>
            <person name="Brockman W."/>
            <person name="MacCallum I.A."/>
            <person name="Rounsley S."/>
            <person name="Young S."/>
            <person name="LaButti K."/>
            <person name="Pushparaj V."/>
            <person name="DeCaprio D."/>
            <person name="Crawford M."/>
            <person name="Koehrsen M."/>
            <person name="Engels R."/>
            <person name="Montgomery P."/>
            <person name="Pearson M."/>
            <person name="Howarth C."/>
            <person name="Larson L."/>
            <person name="Luoma S."/>
            <person name="White J."/>
            <person name="Kodira C."/>
            <person name="Zeng Q."/>
            <person name="O'Leary S."/>
            <person name="Yandava C."/>
            <person name="Alvarado L."/>
            <person name="Wirth D."/>
            <person name="Volkman S."/>
            <person name="Hartl D."/>
        </authorList>
    </citation>
    <scope>NUCLEOTIDE SEQUENCE [LARGE SCALE GENOMIC DNA]</scope>
</reference>
<name>A0A0L7M9F7_PLAF4</name>
<dbReference type="KEGG" id="pfd:PFDG_05005"/>
<evidence type="ECO:0000313" key="1">
    <source>
        <dbReference type="EMBL" id="KOB89456.1"/>
    </source>
</evidence>
<gene>
    <name evidence="1" type="ORF">PFDG_05005</name>
</gene>
<organism evidence="1 2">
    <name type="scientific">Plasmodium falciparum (isolate Dd2)</name>
    <dbReference type="NCBI Taxonomy" id="57267"/>
    <lineage>
        <taxon>Eukaryota</taxon>
        <taxon>Sar</taxon>
        <taxon>Alveolata</taxon>
        <taxon>Apicomplexa</taxon>
        <taxon>Aconoidasida</taxon>
        <taxon>Haemosporida</taxon>
        <taxon>Plasmodiidae</taxon>
        <taxon>Plasmodium</taxon>
        <taxon>Plasmodium (Laverania)</taxon>
    </lineage>
</organism>
<sequence>MSSKHVHGMCLYDKRAWENYCREKIQTDPNKNKVDKIYEVEIRTEKTKKNKDRSPIFF</sequence>
<protein>
    <submittedName>
        <fullName evidence="1">Uncharacterized protein</fullName>
    </submittedName>
</protein>
<feature type="non-terminal residue" evidence="1">
    <location>
        <position position="58"/>
    </location>
</feature>
<accession>A0A0L7M9F7</accession>
<evidence type="ECO:0000313" key="2">
    <source>
        <dbReference type="Proteomes" id="UP000054282"/>
    </source>
</evidence>